<sequence length="109" mass="11869">MERKQGFFSAYKEEVVCGLSSEGLERRVLSNTHNPNTGGGGFHDFTRASHNFNKLKIESSMSDQEQAEAQMVIVVMQANGGFMMNSSNNPGSQSASQMGTIILSLFSSQ</sequence>
<dbReference type="Gramene" id="PGSC0003DMT400028604">
    <property type="protein sequence ID" value="PGSC0003DMT400028604"/>
    <property type="gene ID" value="PGSC0003DMG400011010"/>
</dbReference>
<protein>
    <submittedName>
        <fullName evidence="1">Uncharacterized protein</fullName>
    </submittedName>
</protein>
<evidence type="ECO:0000313" key="2">
    <source>
        <dbReference type="Proteomes" id="UP000011115"/>
    </source>
</evidence>
<organism evidence="1 2">
    <name type="scientific">Solanum tuberosum</name>
    <name type="common">Potato</name>
    <dbReference type="NCBI Taxonomy" id="4113"/>
    <lineage>
        <taxon>Eukaryota</taxon>
        <taxon>Viridiplantae</taxon>
        <taxon>Streptophyta</taxon>
        <taxon>Embryophyta</taxon>
        <taxon>Tracheophyta</taxon>
        <taxon>Spermatophyta</taxon>
        <taxon>Magnoliopsida</taxon>
        <taxon>eudicotyledons</taxon>
        <taxon>Gunneridae</taxon>
        <taxon>Pentapetalae</taxon>
        <taxon>asterids</taxon>
        <taxon>lamiids</taxon>
        <taxon>Solanales</taxon>
        <taxon>Solanaceae</taxon>
        <taxon>Solanoideae</taxon>
        <taxon>Solaneae</taxon>
        <taxon>Solanum</taxon>
    </lineage>
</organism>
<accession>M1ARD4</accession>
<proteinExistence type="predicted"/>
<dbReference type="Proteomes" id="UP000011115">
    <property type="component" value="Unassembled WGS sequence"/>
</dbReference>
<dbReference type="EnsemblPlants" id="PGSC0003DMT400028604">
    <property type="protein sequence ID" value="PGSC0003DMT400028604"/>
    <property type="gene ID" value="PGSC0003DMG400011010"/>
</dbReference>
<keyword evidence="2" id="KW-1185">Reference proteome</keyword>
<dbReference type="PaxDb" id="4113-PGSC0003DMT400028604"/>
<dbReference type="AlphaFoldDB" id="M1ARD4"/>
<dbReference type="HOGENOM" id="CLU_2188622_0_0_1"/>
<name>M1ARD4_SOLTU</name>
<dbReference type="InParanoid" id="M1ARD4"/>
<reference evidence="1" key="2">
    <citation type="submission" date="2015-06" db="UniProtKB">
        <authorList>
            <consortium name="EnsemblPlants"/>
        </authorList>
    </citation>
    <scope>IDENTIFICATION</scope>
    <source>
        <strain evidence="1">DM1-3 516 R44</strain>
    </source>
</reference>
<evidence type="ECO:0000313" key="1">
    <source>
        <dbReference type="EnsemblPlants" id="PGSC0003DMT400028604"/>
    </source>
</evidence>
<reference evidence="2" key="1">
    <citation type="journal article" date="2011" name="Nature">
        <title>Genome sequence and analysis of the tuber crop potato.</title>
        <authorList>
            <consortium name="The Potato Genome Sequencing Consortium"/>
        </authorList>
    </citation>
    <scope>NUCLEOTIDE SEQUENCE [LARGE SCALE GENOMIC DNA]</scope>
    <source>
        <strain evidence="2">cv. DM1-3 516 R44</strain>
    </source>
</reference>